<dbReference type="Proteomes" id="UP000007523">
    <property type="component" value="Chromosome"/>
</dbReference>
<evidence type="ECO:0000313" key="1">
    <source>
        <dbReference type="EMBL" id="AFC30370.1"/>
    </source>
</evidence>
<dbReference type="AlphaFoldDB" id="H6NMN3"/>
<accession>H6NMN3</accession>
<dbReference type="HOGENOM" id="CLU_531923_0_0_9"/>
<evidence type="ECO:0000313" key="2">
    <source>
        <dbReference type="Proteomes" id="UP000007523"/>
    </source>
</evidence>
<sequence length="544" mass="62365">MAAPRIFWLCSHETLRYEEIPLFVEAGAEVIPCLGDPALLRFDSHYDNESHLLYPHWRKHCTIPTPVLEELRRIDIIGKRGKLNHAEAELFNRWIDVMYIASFPDIVNNVMDWFRGYPLFRVFGHGDFTNYSRVMDFYKMDKNKFHQHNKYIWSPILASLDLPEDPRIVKNKLYLNAFVSPERLGSQWIGRKSQPYISTTISYMDGKHPAREIYDQFTKHFKDIPSLVLGKNTKSAFTGSADNIAGYTDTSTFHSKIACSRMFIYLGFHSNFHLHFTPIEAISMGVPVLFLERSGLAQEARDFGVSNATLRQIGMYRDIQELSQAVKEAFHHFDFLENLTLNQSIILGQVFSRTRALAAARTLVNRVQEYVVQNRQEPYQEPALMNASPGTLFRKLTIKQDLPKEQGQMFRFGMDTIRSLTGRPVHSNNGDFIARLAVPGVDTPGMLIGEYIEFMETGLYAVSVNIKAYQPTSQPIGTFSMGTWIPNFVLYATHRIGSIQAGESLFTLMVNVSPESSEATKELRFYWEGNHPIEISNLYIQKLT</sequence>
<dbReference type="RefSeq" id="WP_014370338.1">
    <property type="nucleotide sequence ID" value="NC_016935.1"/>
</dbReference>
<keyword evidence="2" id="KW-1185">Reference proteome</keyword>
<proteinExistence type="predicted"/>
<organism evidence="1 2">
    <name type="scientific">Paenibacillus mucilaginosus 3016</name>
    <dbReference type="NCBI Taxonomy" id="1116391"/>
    <lineage>
        <taxon>Bacteria</taxon>
        <taxon>Bacillati</taxon>
        <taxon>Bacillota</taxon>
        <taxon>Bacilli</taxon>
        <taxon>Bacillales</taxon>
        <taxon>Paenibacillaceae</taxon>
        <taxon>Paenibacillus</taxon>
    </lineage>
</organism>
<reference evidence="1 2" key="1">
    <citation type="journal article" date="2012" name="J. Bacteriol.">
        <title>Complete Genome Sequence of Paenibacillus mucilaginosus 3016, a Bacterium Functional as Microbial Fertilizer.</title>
        <authorList>
            <person name="Ma M."/>
            <person name="Wang Z."/>
            <person name="Li L."/>
            <person name="Jiang X."/>
            <person name="Guan D."/>
            <person name="Cao F."/>
            <person name="Chen H."/>
            <person name="Wang X."/>
            <person name="Shen D."/>
            <person name="Du B."/>
            <person name="Li J."/>
        </authorList>
    </citation>
    <scope>NUCLEOTIDE SEQUENCE [LARGE SCALE GENOMIC DNA]</scope>
    <source>
        <strain evidence="1 2">3016</strain>
    </source>
</reference>
<dbReference type="KEGG" id="pmq:PM3016_3545"/>
<name>H6NMN3_9BACL</name>
<protein>
    <submittedName>
        <fullName evidence="1">Uncharacterized protein</fullName>
    </submittedName>
</protein>
<dbReference type="STRING" id="1116391.PM3016_3545"/>
<gene>
    <name evidence="1" type="ORF">PM3016_3545</name>
</gene>
<dbReference type="EMBL" id="CP003235">
    <property type="protein sequence ID" value="AFC30370.1"/>
    <property type="molecule type" value="Genomic_DNA"/>
</dbReference>